<evidence type="ECO:0000313" key="2">
    <source>
        <dbReference type="EMBL" id="KAJ3834221.1"/>
    </source>
</evidence>
<keyword evidence="3" id="KW-1185">Reference proteome</keyword>
<feature type="region of interest" description="Disordered" evidence="1">
    <location>
        <begin position="306"/>
        <end position="336"/>
    </location>
</feature>
<accession>A0AA38P0Y9</accession>
<gene>
    <name evidence="2" type="ORF">F5878DRAFT_631126</name>
</gene>
<proteinExistence type="predicted"/>
<reference evidence="2" key="1">
    <citation type="submission" date="2022-08" db="EMBL/GenBank/DDBJ databases">
        <authorList>
            <consortium name="DOE Joint Genome Institute"/>
            <person name="Min B."/>
            <person name="Riley R."/>
            <person name="Sierra-Patev S."/>
            <person name="Naranjo-Ortiz M."/>
            <person name="Looney B."/>
            <person name="Konkel Z."/>
            <person name="Slot J.C."/>
            <person name="Sakamoto Y."/>
            <person name="Steenwyk J.L."/>
            <person name="Rokas A."/>
            <person name="Carro J."/>
            <person name="Camarero S."/>
            <person name="Ferreira P."/>
            <person name="Molpeceres G."/>
            <person name="Ruiz-Duenas F.J."/>
            <person name="Serrano A."/>
            <person name="Henrissat B."/>
            <person name="Drula E."/>
            <person name="Hughes K.W."/>
            <person name="Mata J.L."/>
            <person name="Ishikawa N.K."/>
            <person name="Vargas-Isla R."/>
            <person name="Ushijima S."/>
            <person name="Smith C.A."/>
            <person name="Ahrendt S."/>
            <person name="Andreopoulos W."/>
            <person name="He G."/>
            <person name="Labutti K."/>
            <person name="Lipzen A."/>
            <person name="Ng V."/>
            <person name="Sandor L."/>
            <person name="Barry K."/>
            <person name="Martinez A.T."/>
            <person name="Xiao Y."/>
            <person name="Gibbons J.G."/>
            <person name="Terashima K."/>
            <person name="Hibbett D.S."/>
            <person name="Grigoriev I.V."/>
        </authorList>
    </citation>
    <scope>NUCLEOTIDE SEQUENCE</scope>
    <source>
        <strain evidence="2">TFB9207</strain>
    </source>
</reference>
<organism evidence="2 3">
    <name type="scientific">Lentinula raphanica</name>
    <dbReference type="NCBI Taxonomy" id="153919"/>
    <lineage>
        <taxon>Eukaryota</taxon>
        <taxon>Fungi</taxon>
        <taxon>Dikarya</taxon>
        <taxon>Basidiomycota</taxon>
        <taxon>Agaricomycotina</taxon>
        <taxon>Agaricomycetes</taxon>
        <taxon>Agaricomycetidae</taxon>
        <taxon>Agaricales</taxon>
        <taxon>Marasmiineae</taxon>
        <taxon>Omphalotaceae</taxon>
        <taxon>Lentinula</taxon>
    </lineage>
</organism>
<protein>
    <submittedName>
        <fullName evidence="2">Uncharacterized protein</fullName>
    </submittedName>
</protein>
<name>A0AA38P0Y9_9AGAR</name>
<evidence type="ECO:0000313" key="3">
    <source>
        <dbReference type="Proteomes" id="UP001163846"/>
    </source>
</evidence>
<feature type="region of interest" description="Disordered" evidence="1">
    <location>
        <begin position="496"/>
        <end position="523"/>
    </location>
</feature>
<dbReference type="Proteomes" id="UP001163846">
    <property type="component" value="Unassembled WGS sequence"/>
</dbReference>
<dbReference type="AlphaFoldDB" id="A0AA38P0Y9"/>
<dbReference type="EMBL" id="MU806563">
    <property type="protein sequence ID" value="KAJ3834221.1"/>
    <property type="molecule type" value="Genomic_DNA"/>
</dbReference>
<evidence type="ECO:0000256" key="1">
    <source>
        <dbReference type="SAM" id="MobiDB-lite"/>
    </source>
</evidence>
<comment type="caution">
    <text evidence="2">The sequence shown here is derived from an EMBL/GenBank/DDBJ whole genome shotgun (WGS) entry which is preliminary data.</text>
</comment>
<sequence length="523" mass="59460">MELWKESLRAFGGENIVLNEHANQQLGDSDMSELSPLILLSELLDAEGKGTGGRFFTIGRTRFCKDESVTESDEPPTPALSPKAIGHVWFESEAEKNTAFAEARAYAEGVRYPKPEWDRLNYLTYLDNVMEHLHNQTPRAIDDYTMKSWKEELKELKASDGEKIILNEYTAFTHPTGIIAIQIGDNVLSLTTPPTSTDKKEWIKGVILGPVNNHARIDLDEVHKHAKSHSDYCGTKENVERFKATEEVYRKRLYSRMKEALAQWRYADGVIDILARQGSVSEEISGKWDVLCPQRMDILLRYVEKSQPNQPPESQDDGQTPSNDVDASIAEKRRKADLKRSEALKRGEIILNEHMKFNNPTGMVSIQFGDEVLSLDALPTITAGKEWIRFESLGSVNDNVRVNFKEVREHGAKSHFEYCGTKEDVAMFAAFEKKSLSKPWSRASKTAAQWKFVIGVMADLKEQGFLSQKVFDEWVKICPKRMHRIIRQIDHSNIVHPQASGTMRKRVGTDAGQLNTKKQRHNQ</sequence>